<evidence type="ECO:0000313" key="1">
    <source>
        <dbReference type="EMBL" id="KAI3677898.1"/>
    </source>
</evidence>
<keyword evidence="2" id="KW-1185">Reference proteome</keyword>
<reference evidence="2" key="1">
    <citation type="journal article" date="2022" name="Mol. Ecol. Resour.">
        <title>The genomes of chicory, endive, great burdock and yacon provide insights into Asteraceae palaeo-polyploidization history and plant inulin production.</title>
        <authorList>
            <person name="Fan W."/>
            <person name="Wang S."/>
            <person name="Wang H."/>
            <person name="Wang A."/>
            <person name="Jiang F."/>
            <person name="Liu H."/>
            <person name="Zhao H."/>
            <person name="Xu D."/>
            <person name="Zhang Y."/>
        </authorList>
    </citation>
    <scope>NUCLEOTIDE SEQUENCE [LARGE SCALE GENOMIC DNA]</scope>
    <source>
        <strain evidence="2">cv. Niubang</strain>
    </source>
</reference>
<protein>
    <submittedName>
        <fullName evidence="1">Uncharacterized protein</fullName>
    </submittedName>
</protein>
<proteinExistence type="predicted"/>
<sequence length="202" mass="22249">MVESAPSVSEPIKSNPEKAPIEAPIEPLVETPVETTIGENIEKSPLSRDDPISAINEQSKPNDQTPVEPVGKKDALPKETIGDGEALMKAVGVPDLNINRKRDLETTAAYGMAMILVSKLEEQTKTLHEIQMQLSTLDSRMDCLEVHYISYWTYGRAPNAFTTHHLRMHNTFADVPMPPFHVDLSTNVATVVAHHSGKTTDN</sequence>
<dbReference type="EMBL" id="CM042060">
    <property type="protein sequence ID" value="KAI3677898.1"/>
    <property type="molecule type" value="Genomic_DNA"/>
</dbReference>
<dbReference type="Proteomes" id="UP001055879">
    <property type="component" value="Linkage Group LG14"/>
</dbReference>
<evidence type="ECO:0000313" key="2">
    <source>
        <dbReference type="Proteomes" id="UP001055879"/>
    </source>
</evidence>
<organism evidence="1 2">
    <name type="scientific">Arctium lappa</name>
    <name type="common">Greater burdock</name>
    <name type="synonym">Lappa major</name>
    <dbReference type="NCBI Taxonomy" id="4217"/>
    <lineage>
        <taxon>Eukaryota</taxon>
        <taxon>Viridiplantae</taxon>
        <taxon>Streptophyta</taxon>
        <taxon>Embryophyta</taxon>
        <taxon>Tracheophyta</taxon>
        <taxon>Spermatophyta</taxon>
        <taxon>Magnoliopsida</taxon>
        <taxon>eudicotyledons</taxon>
        <taxon>Gunneridae</taxon>
        <taxon>Pentapetalae</taxon>
        <taxon>asterids</taxon>
        <taxon>campanulids</taxon>
        <taxon>Asterales</taxon>
        <taxon>Asteraceae</taxon>
        <taxon>Carduoideae</taxon>
        <taxon>Cardueae</taxon>
        <taxon>Arctiinae</taxon>
        <taxon>Arctium</taxon>
    </lineage>
</organism>
<reference evidence="1 2" key="2">
    <citation type="journal article" date="2022" name="Mol. Ecol. Resour.">
        <title>The genomes of chicory, endive, great burdock and yacon provide insights into Asteraceae paleo-polyploidization history and plant inulin production.</title>
        <authorList>
            <person name="Fan W."/>
            <person name="Wang S."/>
            <person name="Wang H."/>
            <person name="Wang A."/>
            <person name="Jiang F."/>
            <person name="Liu H."/>
            <person name="Zhao H."/>
            <person name="Xu D."/>
            <person name="Zhang Y."/>
        </authorList>
    </citation>
    <scope>NUCLEOTIDE SEQUENCE [LARGE SCALE GENOMIC DNA]</scope>
    <source>
        <strain evidence="2">cv. Niubang</strain>
    </source>
</reference>
<accession>A0ACB8Y1J2</accession>
<name>A0ACB8Y1J2_ARCLA</name>
<gene>
    <name evidence="1" type="ORF">L6452_37172</name>
</gene>
<comment type="caution">
    <text evidence="1">The sequence shown here is derived from an EMBL/GenBank/DDBJ whole genome shotgun (WGS) entry which is preliminary data.</text>
</comment>